<comment type="caution">
    <text evidence="2">The sequence shown here is derived from an EMBL/GenBank/DDBJ whole genome shotgun (WGS) entry which is preliminary data.</text>
</comment>
<protein>
    <submittedName>
        <fullName evidence="2">Sortase</fullName>
    </submittedName>
</protein>
<dbReference type="InterPro" id="IPR023365">
    <property type="entry name" value="Sortase_dom-sf"/>
</dbReference>
<dbReference type="AlphaFoldDB" id="A0A934JV43"/>
<dbReference type="InterPro" id="IPR005754">
    <property type="entry name" value="Sortase"/>
</dbReference>
<evidence type="ECO:0000256" key="1">
    <source>
        <dbReference type="ARBA" id="ARBA00022801"/>
    </source>
</evidence>
<dbReference type="Proteomes" id="UP000606991">
    <property type="component" value="Unassembled WGS sequence"/>
</dbReference>
<gene>
    <name evidence="2" type="ORF">JF886_15870</name>
</gene>
<reference evidence="2 3" key="1">
    <citation type="submission" date="2020-10" db="EMBL/GenBank/DDBJ databases">
        <title>Ca. Dormibacterota MAGs.</title>
        <authorList>
            <person name="Montgomery K."/>
        </authorList>
    </citation>
    <scope>NUCLEOTIDE SEQUENCE [LARGE SCALE GENOMIC DNA]</scope>
    <source>
        <strain evidence="2">SC8812_S17_18</strain>
    </source>
</reference>
<organism evidence="2 3">
    <name type="scientific">Candidatus Aeolococcus gillhamiae</name>
    <dbReference type="NCBI Taxonomy" id="3127015"/>
    <lineage>
        <taxon>Bacteria</taxon>
        <taxon>Bacillati</taxon>
        <taxon>Candidatus Dormiibacterota</taxon>
        <taxon>Candidatus Dormibacteria</taxon>
        <taxon>Candidatus Aeolococcales</taxon>
        <taxon>Candidatus Aeolococcaceae</taxon>
        <taxon>Candidatus Aeolococcus</taxon>
    </lineage>
</organism>
<evidence type="ECO:0000313" key="3">
    <source>
        <dbReference type="Proteomes" id="UP000606991"/>
    </source>
</evidence>
<dbReference type="GO" id="GO:0016787">
    <property type="term" value="F:hydrolase activity"/>
    <property type="evidence" value="ECO:0007669"/>
    <property type="project" value="UniProtKB-KW"/>
</dbReference>
<dbReference type="EMBL" id="JAEKNS010000156">
    <property type="protein sequence ID" value="MBJ7596306.1"/>
    <property type="molecule type" value="Genomic_DNA"/>
</dbReference>
<keyword evidence="1" id="KW-0378">Hydrolase</keyword>
<accession>A0A934JV43</accession>
<dbReference type="Pfam" id="PF04203">
    <property type="entry name" value="Sortase"/>
    <property type="match status" value="1"/>
</dbReference>
<dbReference type="SUPFAM" id="SSF63817">
    <property type="entry name" value="Sortase"/>
    <property type="match status" value="1"/>
</dbReference>
<dbReference type="Gene3D" id="2.40.260.10">
    <property type="entry name" value="Sortase"/>
    <property type="match status" value="1"/>
</dbReference>
<proteinExistence type="predicted"/>
<name>A0A934JV43_9BACT</name>
<sequence length="108" mass="11703">MVEGDGVHVPLNLAAHYPGTAEPGPSGNAVYYAHAQPGMFLGLYRLHLGDPVRVVQRDGTAMTFHVAAFKRVAFNDRSVLAPTPFGELTLLTCTSYDPYTPRFIVIAT</sequence>
<evidence type="ECO:0000313" key="2">
    <source>
        <dbReference type="EMBL" id="MBJ7596306.1"/>
    </source>
</evidence>